<dbReference type="SUPFAM" id="SSF51338">
    <property type="entry name" value="Composite domain of metallo-dependent hydrolases"/>
    <property type="match status" value="1"/>
</dbReference>
<protein>
    <submittedName>
        <fullName evidence="6">TRZ/ATZ family hydrolase</fullName>
    </submittedName>
</protein>
<proteinExistence type="inferred from homology"/>
<dbReference type="PANTHER" id="PTHR43794">
    <property type="entry name" value="AMINOHYDROLASE SSNA-RELATED"/>
    <property type="match status" value="1"/>
</dbReference>
<reference evidence="6 7" key="1">
    <citation type="submission" date="2019-02" db="EMBL/GenBank/DDBJ databases">
        <title>Prokaryotic population dynamics and viral predation in marine succession experiment using metagenomics: the confinement effect.</title>
        <authorList>
            <person name="Haro-Moreno J.M."/>
            <person name="Rodriguez-Valera F."/>
            <person name="Lopez-Perez M."/>
        </authorList>
    </citation>
    <scope>NUCLEOTIDE SEQUENCE [LARGE SCALE GENOMIC DNA]</scope>
    <source>
        <strain evidence="6">MED-G170</strain>
    </source>
</reference>
<dbReference type="GO" id="GO:0016814">
    <property type="term" value="F:hydrolase activity, acting on carbon-nitrogen (but not peptide) bonds, in cyclic amidines"/>
    <property type="evidence" value="ECO:0007669"/>
    <property type="project" value="UniProtKB-ARBA"/>
</dbReference>
<keyword evidence="2" id="KW-0479">Metal-binding</keyword>
<dbReference type="Gene3D" id="3.20.20.140">
    <property type="entry name" value="Metal-dependent hydrolases"/>
    <property type="match status" value="1"/>
</dbReference>
<dbReference type="GO" id="GO:0046872">
    <property type="term" value="F:metal ion binding"/>
    <property type="evidence" value="ECO:0007669"/>
    <property type="project" value="UniProtKB-KW"/>
</dbReference>
<dbReference type="FunFam" id="3.20.20.140:FF:000014">
    <property type="entry name" value="5-methylthioadenosine/S-adenosylhomocysteine deaminase"/>
    <property type="match status" value="1"/>
</dbReference>
<feature type="domain" description="Amidohydrolase-related" evidence="5">
    <location>
        <begin position="62"/>
        <end position="411"/>
    </location>
</feature>
<dbReference type="Pfam" id="PF01979">
    <property type="entry name" value="Amidohydro_1"/>
    <property type="match status" value="1"/>
</dbReference>
<evidence type="ECO:0000256" key="4">
    <source>
        <dbReference type="ARBA" id="ARBA00022833"/>
    </source>
</evidence>
<dbReference type="NCBIfam" id="NF006549">
    <property type="entry name" value="PRK09045.1"/>
    <property type="match status" value="1"/>
</dbReference>
<dbReference type="Gene3D" id="2.30.40.10">
    <property type="entry name" value="Urease, subunit C, domain 1"/>
    <property type="match status" value="1"/>
</dbReference>
<evidence type="ECO:0000256" key="3">
    <source>
        <dbReference type="ARBA" id="ARBA00022801"/>
    </source>
</evidence>
<organism evidence="6 7">
    <name type="scientific">SAR92 clade bacterium</name>
    <dbReference type="NCBI Taxonomy" id="2315479"/>
    <lineage>
        <taxon>Bacteria</taxon>
        <taxon>Pseudomonadati</taxon>
        <taxon>Pseudomonadota</taxon>
        <taxon>Gammaproteobacteria</taxon>
        <taxon>Cellvibrionales</taxon>
        <taxon>Porticoccaceae</taxon>
        <taxon>SAR92 clade</taxon>
    </lineage>
</organism>
<dbReference type="GO" id="GO:0019239">
    <property type="term" value="F:deaminase activity"/>
    <property type="evidence" value="ECO:0007669"/>
    <property type="project" value="UniProtKB-ARBA"/>
</dbReference>
<evidence type="ECO:0000259" key="5">
    <source>
        <dbReference type="Pfam" id="PF01979"/>
    </source>
</evidence>
<evidence type="ECO:0000313" key="6">
    <source>
        <dbReference type="EMBL" id="RZO22827.1"/>
    </source>
</evidence>
<dbReference type="CDD" id="cd01298">
    <property type="entry name" value="ATZ_TRZ_like"/>
    <property type="match status" value="1"/>
</dbReference>
<sequence length="445" mass="49321">MTLIKIDLLLNCKWIIPIVPENQTFTDCAIAINNGRIVGLLPQAEAAQKFSAKKVENLDRHIIMPGLVNSHGHAAMSLLRGYADDLPLRSWLENHIWPAEAKFLSEEFVRDGTRLSIAEMIKSGTTCFADMYFFDEVIATEVRNTGVRSQIGFTVLDFPTPYGKDADDYIHKGLALRDNYKDQSLIKIACAPHAPYSISDRALSILATYANELDMAVHIHCHESASEITESLQTYDCRPIERLEKLGLLLPQTQLVHMTQITTEDIALVRDHNCHIMHCPQSNLKLANGFCPVMKFIDSEVNVALGTDSAASNNDLDLFSEIQSASLLAKAVSGDAASLDAHAALRLATINGARALAWDNEIGSLETGKQADIIAVKIDSISQQPLYNPASQLVYTNSGSQVSHSWVAGKMLLENNQLCTINERSLIQTIEQWRKKIHPNQSRFD</sequence>
<dbReference type="InterPro" id="IPR050287">
    <property type="entry name" value="MTA/SAH_deaminase"/>
</dbReference>
<comment type="similarity">
    <text evidence="1">Belongs to the metallo-dependent hydrolases superfamily. ATZ/TRZ family.</text>
</comment>
<comment type="caution">
    <text evidence="6">The sequence shown here is derived from an EMBL/GenBank/DDBJ whole genome shotgun (WGS) entry which is preliminary data.</text>
</comment>
<keyword evidence="4" id="KW-0862">Zinc</keyword>
<dbReference type="Proteomes" id="UP000315889">
    <property type="component" value="Unassembled WGS sequence"/>
</dbReference>
<evidence type="ECO:0000313" key="7">
    <source>
        <dbReference type="Proteomes" id="UP000315889"/>
    </source>
</evidence>
<dbReference type="InterPro" id="IPR006680">
    <property type="entry name" value="Amidohydro-rel"/>
</dbReference>
<dbReference type="EMBL" id="SHBP01000001">
    <property type="protein sequence ID" value="RZO22827.1"/>
    <property type="molecule type" value="Genomic_DNA"/>
</dbReference>
<evidence type="ECO:0000256" key="2">
    <source>
        <dbReference type="ARBA" id="ARBA00022723"/>
    </source>
</evidence>
<keyword evidence="3 6" id="KW-0378">Hydrolase</keyword>
<gene>
    <name evidence="6" type="ORF">EVB03_00215</name>
</gene>
<accession>A0A520MNP4</accession>
<dbReference type="InterPro" id="IPR032466">
    <property type="entry name" value="Metal_Hydrolase"/>
</dbReference>
<dbReference type="InterPro" id="IPR011059">
    <property type="entry name" value="Metal-dep_hydrolase_composite"/>
</dbReference>
<dbReference type="AlphaFoldDB" id="A0A520MNP4"/>
<name>A0A520MNP4_9GAMM</name>
<evidence type="ECO:0000256" key="1">
    <source>
        <dbReference type="ARBA" id="ARBA00006745"/>
    </source>
</evidence>
<dbReference type="PANTHER" id="PTHR43794:SF11">
    <property type="entry name" value="AMIDOHYDROLASE-RELATED DOMAIN-CONTAINING PROTEIN"/>
    <property type="match status" value="1"/>
</dbReference>
<dbReference type="SUPFAM" id="SSF51556">
    <property type="entry name" value="Metallo-dependent hydrolases"/>
    <property type="match status" value="1"/>
</dbReference>